<dbReference type="InterPro" id="IPR013762">
    <property type="entry name" value="Integrase-like_cat_sf"/>
</dbReference>
<evidence type="ECO:0000313" key="6">
    <source>
        <dbReference type="Proteomes" id="UP000541109"/>
    </source>
</evidence>
<dbReference type="Gene3D" id="1.10.443.10">
    <property type="entry name" value="Intergrase catalytic core"/>
    <property type="match status" value="1"/>
</dbReference>
<sequence>MPRKPKGPRLYLIPDERVWIIRDGSVKRRTGCSEGDRASAEKALADYIVSKHSVSRKNNRAPAEILIADVLNLYAAEVAPKHARPHETAARIEFLLDFFAEKTLAEINGALCRAYADHRPSLSASRRELEDLRAAINHHRREGYCSEIVSIALPEKSLPRERWLTRSEVARMIWAAWRYREIQNLRATDRYTRRHIARFILVALYSGTRSAAVCSAALRPTTGHPWIDLERGVFYRRPEKTRETKKRQPPVPLPSRLLAHLRRWARKNGQTFVVEWNGAPVTSISKAFRAVVTDAKVGDDVTPHTLRHTAATWLMQSGTDLWEASGYLGMTPDTLKSVYGHHHPQHLRGASEGITRRPGQKPDRNNGTKEEDPRDSDSKIIDLSAKIIGL</sequence>
<organism evidence="5 6">
    <name type="scientific">Stappia albiluteola</name>
    <dbReference type="NCBI Taxonomy" id="2758565"/>
    <lineage>
        <taxon>Bacteria</taxon>
        <taxon>Pseudomonadati</taxon>
        <taxon>Pseudomonadota</taxon>
        <taxon>Alphaproteobacteria</taxon>
        <taxon>Hyphomicrobiales</taxon>
        <taxon>Stappiaceae</taxon>
        <taxon>Stappia</taxon>
    </lineage>
</organism>
<evidence type="ECO:0000313" key="5">
    <source>
        <dbReference type="EMBL" id="MBA5779550.1"/>
    </source>
</evidence>
<name>A0A839AI76_9HYPH</name>
<accession>A0A839AI76</accession>
<dbReference type="InterPro" id="IPR011010">
    <property type="entry name" value="DNA_brk_join_enz"/>
</dbReference>
<dbReference type="Proteomes" id="UP000541109">
    <property type="component" value="Unassembled WGS sequence"/>
</dbReference>
<dbReference type="EMBL" id="JACFXV010000070">
    <property type="protein sequence ID" value="MBA5779550.1"/>
    <property type="molecule type" value="Genomic_DNA"/>
</dbReference>
<gene>
    <name evidence="5" type="ORF">H2509_20660</name>
</gene>
<dbReference type="SUPFAM" id="SSF56349">
    <property type="entry name" value="DNA breaking-rejoining enzymes"/>
    <property type="match status" value="1"/>
</dbReference>
<dbReference type="InterPro" id="IPR002104">
    <property type="entry name" value="Integrase_catalytic"/>
</dbReference>
<dbReference type="GO" id="GO:0006310">
    <property type="term" value="P:DNA recombination"/>
    <property type="evidence" value="ECO:0007669"/>
    <property type="project" value="UniProtKB-KW"/>
</dbReference>
<evidence type="ECO:0000256" key="3">
    <source>
        <dbReference type="SAM" id="MobiDB-lite"/>
    </source>
</evidence>
<dbReference type="GO" id="GO:0015074">
    <property type="term" value="P:DNA integration"/>
    <property type="evidence" value="ECO:0007669"/>
    <property type="project" value="UniProtKB-KW"/>
</dbReference>
<dbReference type="RefSeq" id="WP_182168370.1">
    <property type="nucleotide sequence ID" value="NZ_JACFXV010000070.1"/>
</dbReference>
<feature type="compositionally biased region" description="Basic and acidic residues" evidence="3">
    <location>
        <begin position="360"/>
        <end position="377"/>
    </location>
</feature>
<reference evidence="5 6" key="1">
    <citation type="submission" date="2020-07" db="EMBL/GenBank/DDBJ databases">
        <title>Stappia sp., F7233, whole genome shotgun sequencing project.</title>
        <authorList>
            <person name="Jiang S."/>
            <person name="Liu Z.W."/>
            <person name="Du Z.J."/>
        </authorList>
    </citation>
    <scope>NUCLEOTIDE SEQUENCE [LARGE SCALE GENOMIC DNA]</scope>
    <source>
        <strain evidence="5 6">F7233</strain>
    </source>
</reference>
<feature type="region of interest" description="Disordered" evidence="3">
    <location>
        <begin position="338"/>
        <end position="377"/>
    </location>
</feature>
<dbReference type="GO" id="GO:0003677">
    <property type="term" value="F:DNA binding"/>
    <property type="evidence" value="ECO:0007669"/>
    <property type="project" value="InterPro"/>
</dbReference>
<comment type="caution">
    <text evidence="5">The sequence shown here is derived from an EMBL/GenBank/DDBJ whole genome shotgun (WGS) entry which is preliminary data.</text>
</comment>
<dbReference type="PANTHER" id="PTHR30349:SF88">
    <property type="entry name" value="BLL1584 PROTEIN"/>
    <property type="match status" value="1"/>
</dbReference>
<dbReference type="PROSITE" id="PS51898">
    <property type="entry name" value="TYR_RECOMBINASE"/>
    <property type="match status" value="1"/>
</dbReference>
<evidence type="ECO:0000259" key="4">
    <source>
        <dbReference type="PROSITE" id="PS51898"/>
    </source>
</evidence>
<protein>
    <submittedName>
        <fullName evidence="5">Site-specific integrase</fullName>
    </submittedName>
</protein>
<proteinExistence type="predicted"/>
<feature type="domain" description="Tyr recombinase" evidence="4">
    <location>
        <begin position="159"/>
        <end position="352"/>
    </location>
</feature>
<evidence type="ECO:0000256" key="1">
    <source>
        <dbReference type="ARBA" id="ARBA00022908"/>
    </source>
</evidence>
<dbReference type="InterPro" id="IPR050090">
    <property type="entry name" value="Tyrosine_recombinase_XerCD"/>
</dbReference>
<dbReference type="CDD" id="cd00796">
    <property type="entry name" value="INT_Rci_Hp1_C"/>
    <property type="match status" value="1"/>
</dbReference>
<dbReference type="AlphaFoldDB" id="A0A839AI76"/>
<keyword evidence="2" id="KW-0233">DNA recombination</keyword>
<keyword evidence="6" id="KW-1185">Reference proteome</keyword>
<keyword evidence="1" id="KW-0229">DNA integration</keyword>
<dbReference type="Pfam" id="PF00589">
    <property type="entry name" value="Phage_integrase"/>
    <property type="match status" value="1"/>
</dbReference>
<dbReference type="PANTHER" id="PTHR30349">
    <property type="entry name" value="PHAGE INTEGRASE-RELATED"/>
    <property type="match status" value="1"/>
</dbReference>
<evidence type="ECO:0000256" key="2">
    <source>
        <dbReference type="ARBA" id="ARBA00023172"/>
    </source>
</evidence>